<feature type="compositionally biased region" description="Basic and acidic residues" evidence="1">
    <location>
        <begin position="294"/>
        <end position="304"/>
    </location>
</feature>
<dbReference type="Pfam" id="PF08174">
    <property type="entry name" value="Anillin"/>
    <property type="match status" value="1"/>
</dbReference>
<dbReference type="Proteomes" id="UP001201812">
    <property type="component" value="Unassembled WGS sequence"/>
</dbReference>
<feature type="compositionally biased region" description="Basic residues" evidence="1">
    <location>
        <begin position="1"/>
        <end position="21"/>
    </location>
</feature>
<feature type="compositionally biased region" description="Acidic residues" evidence="1">
    <location>
        <begin position="252"/>
        <end position="261"/>
    </location>
</feature>
<dbReference type="GO" id="GO:0000915">
    <property type="term" value="P:actomyosin contractile ring assembly"/>
    <property type="evidence" value="ECO:0007669"/>
    <property type="project" value="TreeGrafter"/>
</dbReference>
<dbReference type="AlphaFoldDB" id="A0AAD4N146"/>
<feature type="compositionally biased region" description="Polar residues" evidence="1">
    <location>
        <begin position="579"/>
        <end position="588"/>
    </location>
</feature>
<feature type="compositionally biased region" description="Polar residues" evidence="1">
    <location>
        <begin position="437"/>
        <end position="447"/>
    </location>
</feature>
<dbReference type="GO" id="GO:0031106">
    <property type="term" value="P:septin ring organization"/>
    <property type="evidence" value="ECO:0007669"/>
    <property type="project" value="TreeGrafter"/>
</dbReference>
<feature type="compositionally biased region" description="Acidic residues" evidence="1">
    <location>
        <begin position="182"/>
        <end position="191"/>
    </location>
</feature>
<dbReference type="EMBL" id="JAKKPZ010000017">
    <property type="protein sequence ID" value="KAI1712846.1"/>
    <property type="molecule type" value="Genomic_DNA"/>
</dbReference>
<proteinExistence type="predicted"/>
<evidence type="ECO:0000313" key="3">
    <source>
        <dbReference type="EMBL" id="KAI1712846.1"/>
    </source>
</evidence>
<gene>
    <name evidence="3" type="ORF">DdX_09478</name>
</gene>
<feature type="compositionally biased region" description="Basic and acidic residues" evidence="1">
    <location>
        <begin position="22"/>
        <end position="32"/>
    </location>
</feature>
<feature type="compositionally biased region" description="Acidic residues" evidence="1">
    <location>
        <begin position="349"/>
        <end position="358"/>
    </location>
</feature>
<feature type="region of interest" description="Disordered" evidence="1">
    <location>
        <begin position="567"/>
        <end position="601"/>
    </location>
</feature>
<keyword evidence="3" id="KW-0132">Cell division</keyword>
<feature type="compositionally biased region" description="Acidic residues" evidence="1">
    <location>
        <begin position="112"/>
        <end position="121"/>
    </location>
</feature>
<feature type="domain" description="Anillin homology" evidence="2">
    <location>
        <begin position="700"/>
        <end position="843"/>
    </location>
</feature>
<evidence type="ECO:0000313" key="4">
    <source>
        <dbReference type="Proteomes" id="UP001201812"/>
    </source>
</evidence>
<feature type="compositionally biased region" description="Acidic residues" evidence="1">
    <location>
        <begin position="217"/>
        <end position="226"/>
    </location>
</feature>
<sequence>MEHEHKKGHKKGGRKKKHKHGNWSDEENKAADVTENNTEPVPISEGGAFEDGSERRNSEVPADNQENSADRVAISDETAEENAFEDGSERRNSEVPADNQENSADRVAISDEAAEENAFEDGSERRNSEVPADNQENSADRVAISDEAAEENAFEDGSERRNSEVPPDNQENSADRVAISDEAAEENAFEDGSERRNSEVPPYNQENSADRVAISDEAAEENAFEDGSERRNSEVPPDNQENSADRVAISDEAAEENAFEDGSERRKSEVPEDNQAARCGKKKGGRKKKHKHGNWSDEENKAADVTENNTEPVPISEGGAFEDGSERRNSEVPADNQENSADRVAISDEAAEENAFEDGSERRNSEVPADNQENSADRVAISDEAAEENAFENGSERRNSEVPPDNQGNGTDPVPCEDENEQTYFELPVYKKDSTGRSESPNVSGISKKSEFNLKHSRSWDDNKLTEVRSALRQRGDIRRLVSQFESLAEEKTLEPTIVMKGNSPAKFNASKNFSYIMPAFEQKGDVYGRSPPDYPTAGSSSSKVIDQMFAFVKSDDMQTPKSTLAIRPAASTPRRPLATSTPLFSSHSADRPLASGDCSGNDEQLYREKCQSLVREIAIQQQQASQAAEGIVICQKKHSFNGTIEELNAQRSLLVANERRLLLNQELDKLRERHALKKASSQKGWVKMPEIEMKGNCTVEITSIKVNLNRSYYIKSQDTDISFVFLALCKCGEQLYATQVQHCLDMGTMRSNAVQFRESMRFEHLPVDFALILEIYAFKIMSRDNSHGYSGVASKLASKAKAFMGSKKAVGNIFNNSEAGGFQAHSDFYRCGILRLNRDSVGKHHFCDNGAQYPLEGTLEVRASYVFAAM</sequence>
<evidence type="ECO:0000256" key="1">
    <source>
        <dbReference type="SAM" id="MobiDB-lite"/>
    </source>
</evidence>
<dbReference type="PANTHER" id="PTHR21538">
    <property type="entry name" value="ANILLIN/RHOTEKIN RTKN"/>
    <property type="match status" value="1"/>
</dbReference>
<accession>A0AAD4N146</accession>
<protein>
    <submittedName>
        <fullName evidence="3">Cell division protein anillin domain-containing protein</fullName>
    </submittedName>
</protein>
<keyword evidence="4" id="KW-1185">Reference proteome</keyword>
<feature type="compositionally biased region" description="Acidic residues" evidence="1">
    <location>
        <begin position="77"/>
        <end position="86"/>
    </location>
</feature>
<dbReference type="GO" id="GO:0005826">
    <property type="term" value="C:actomyosin contractile ring"/>
    <property type="evidence" value="ECO:0007669"/>
    <property type="project" value="TreeGrafter"/>
</dbReference>
<dbReference type="InterPro" id="IPR051364">
    <property type="entry name" value="Cytokinesis/Rho-signaling"/>
</dbReference>
<reference evidence="3" key="1">
    <citation type="submission" date="2022-01" db="EMBL/GenBank/DDBJ databases">
        <title>Genome Sequence Resource for Two Populations of Ditylenchus destructor, the Migratory Endoparasitic Phytonematode.</title>
        <authorList>
            <person name="Zhang H."/>
            <person name="Lin R."/>
            <person name="Xie B."/>
        </authorList>
    </citation>
    <scope>NUCLEOTIDE SEQUENCE</scope>
    <source>
        <strain evidence="3">BazhouSP</strain>
    </source>
</reference>
<name>A0AAD4N146_9BILA</name>
<dbReference type="GO" id="GO:0000281">
    <property type="term" value="P:mitotic cytokinesis"/>
    <property type="evidence" value="ECO:0007669"/>
    <property type="project" value="TreeGrafter"/>
</dbReference>
<feature type="region of interest" description="Disordered" evidence="1">
    <location>
        <begin position="1"/>
        <end position="447"/>
    </location>
</feature>
<keyword evidence="3" id="KW-0131">Cell cycle</keyword>
<dbReference type="PANTHER" id="PTHR21538:SF23">
    <property type="entry name" value="ANILLIN"/>
    <property type="match status" value="1"/>
</dbReference>
<feature type="compositionally biased region" description="Basic residues" evidence="1">
    <location>
        <begin position="279"/>
        <end position="293"/>
    </location>
</feature>
<organism evidence="3 4">
    <name type="scientific">Ditylenchus destructor</name>
    <dbReference type="NCBI Taxonomy" id="166010"/>
    <lineage>
        <taxon>Eukaryota</taxon>
        <taxon>Metazoa</taxon>
        <taxon>Ecdysozoa</taxon>
        <taxon>Nematoda</taxon>
        <taxon>Chromadorea</taxon>
        <taxon>Rhabditida</taxon>
        <taxon>Tylenchina</taxon>
        <taxon>Tylenchomorpha</taxon>
        <taxon>Sphaerularioidea</taxon>
        <taxon>Anguinidae</taxon>
        <taxon>Anguininae</taxon>
        <taxon>Ditylenchus</taxon>
    </lineage>
</organism>
<dbReference type="InterPro" id="IPR012966">
    <property type="entry name" value="AHD"/>
</dbReference>
<evidence type="ECO:0000259" key="2">
    <source>
        <dbReference type="Pfam" id="PF08174"/>
    </source>
</evidence>
<feature type="compositionally biased region" description="Acidic residues" evidence="1">
    <location>
        <begin position="147"/>
        <end position="156"/>
    </location>
</feature>
<comment type="caution">
    <text evidence="3">The sequence shown here is derived from an EMBL/GenBank/DDBJ whole genome shotgun (WGS) entry which is preliminary data.</text>
</comment>